<evidence type="ECO:0000256" key="3">
    <source>
        <dbReference type="ARBA" id="ARBA00016942"/>
    </source>
</evidence>
<dbReference type="InterPro" id="IPR003959">
    <property type="entry name" value="ATPase_AAA_core"/>
</dbReference>
<evidence type="ECO:0000256" key="4">
    <source>
        <dbReference type="ARBA" id="ARBA00022692"/>
    </source>
</evidence>
<evidence type="ECO:0000256" key="10">
    <source>
        <dbReference type="ARBA" id="ARBA00023128"/>
    </source>
</evidence>
<dbReference type="InterPro" id="IPR003960">
    <property type="entry name" value="ATPase_AAA_CS"/>
</dbReference>
<dbReference type="Gene3D" id="3.40.50.300">
    <property type="entry name" value="P-loop containing nucleotide triphosphate hydrolases"/>
    <property type="match status" value="1"/>
</dbReference>
<dbReference type="Proteomes" id="UP000298663">
    <property type="component" value="Unassembled WGS sequence"/>
</dbReference>
<comment type="similarity">
    <text evidence="2">Belongs to the AAA ATPase family. BCS1 subfamily.</text>
</comment>
<comment type="subcellular location">
    <subcellularLocation>
        <location evidence="1">Mitochondrion inner membrane</location>
        <topology evidence="1">Single-pass membrane protein</topology>
    </subcellularLocation>
</comment>
<dbReference type="Pfam" id="PF08740">
    <property type="entry name" value="BCS1_N"/>
    <property type="match status" value="1"/>
</dbReference>
<keyword evidence="11" id="KW-0472">Membrane</keyword>
<dbReference type="CDD" id="cd19510">
    <property type="entry name" value="RecA-like_BCS1"/>
    <property type="match status" value="1"/>
</dbReference>
<dbReference type="STRING" id="34508.A0A4V5ZZL7"/>
<proteinExistence type="inferred from homology"/>
<evidence type="ECO:0000256" key="1">
    <source>
        <dbReference type="ARBA" id="ARBA00004434"/>
    </source>
</evidence>
<dbReference type="AlphaFoldDB" id="A0A4V5ZZL7"/>
<dbReference type="InterPro" id="IPR003593">
    <property type="entry name" value="AAA+_ATPase"/>
</dbReference>
<gene>
    <name evidence="18" type="ORF">L596_023587</name>
</gene>
<dbReference type="InterPro" id="IPR050747">
    <property type="entry name" value="Mitochondrial_chaperone_BCS1"/>
</dbReference>
<keyword evidence="10" id="KW-0496">Mitochondrion</keyword>
<feature type="domain" description="BCS1 N-terminal" evidence="17">
    <location>
        <begin position="1"/>
        <end position="147"/>
    </location>
</feature>
<dbReference type="InterPro" id="IPR057495">
    <property type="entry name" value="AAA_lid_BCS1"/>
</dbReference>
<evidence type="ECO:0000259" key="17">
    <source>
        <dbReference type="SMART" id="SM01024"/>
    </source>
</evidence>
<keyword evidence="15" id="KW-0175">Coiled coil</keyword>
<keyword evidence="19" id="KW-1185">Reference proteome</keyword>
<dbReference type="PANTHER" id="PTHR23070">
    <property type="entry name" value="BCS1 AAA-TYPE ATPASE"/>
    <property type="match status" value="1"/>
</dbReference>
<keyword evidence="7" id="KW-0378">Hydrolase</keyword>
<keyword evidence="8 14" id="KW-0067">ATP-binding</keyword>
<feature type="domain" description="AAA+ ATPase" evidence="16">
    <location>
        <begin position="178"/>
        <end position="313"/>
    </location>
</feature>
<keyword evidence="4" id="KW-0812">Transmembrane</keyword>
<evidence type="ECO:0000256" key="12">
    <source>
        <dbReference type="ARBA" id="ARBA00032816"/>
    </source>
</evidence>
<comment type="caution">
    <text evidence="18">The sequence shown here is derived from an EMBL/GenBank/DDBJ whole genome shotgun (WGS) entry which is preliminary data.</text>
</comment>
<reference evidence="18 19" key="2">
    <citation type="journal article" date="2019" name="G3 (Bethesda)">
        <title>Hybrid Assembly of the Genome of the Entomopathogenic Nematode Steinernema carpocapsae Identifies the X-Chromosome.</title>
        <authorList>
            <person name="Serra L."/>
            <person name="Macchietto M."/>
            <person name="Macias-Munoz A."/>
            <person name="McGill C.J."/>
            <person name="Rodriguez I.M."/>
            <person name="Rodriguez B."/>
            <person name="Murad R."/>
            <person name="Mortazavi A."/>
        </authorList>
    </citation>
    <scope>NUCLEOTIDE SEQUENCE [LARGE SCALE GENOMIC DNA]</scope>
    <source>
        <strain evidence="18 19">ALL</strain>
    </source>
</reference>
<dbReference type="InterPro" id="IPR014851">
    <property type="entry name" value="BCS1_N"/>
</dbReference>
<comment type="catalytic activity">
    <reaction evidence="13">
        <text>ATP + H2O = ADP + phosphate + H(+)</text>
        <dbReference type="Rhea" id="RHEA:13065"/>
        <dbReference type="ChEBI" id="CHEBI:15377"/>
        <dbReference type="ChEBI" id="CHEBI:15378"/>
        <dbReference type="ChEBI" id="CHEBI:30616"/>
        <dbReference type="ChEBI" id="CHEBI:43474"/>
        <dbReference type="ChEBI" id="CHEBI:456216"/>
    </reaction>
    <physiologicalReaction direction="left-to-right" evidence="13">
        <dbReference type="Rhea" id="RHEA:13066"/>
    </physiologicalReaction>
</comment>
<dbReference type="SMART" id="SM00382">
    <property type="entry name" value="AAA"/>
    <property type="match status" value="1"/>
</dbReference>
<evidence type="ECO:0000256" key="2">
    <source>
        <dbReference type="ARBA" id="ARBA00007448"/>
    </source>
</evidence>
<evidence type="ECO:0000256" key="7">
    <source>
        <dbReference type="ARBA" id="ARBA00022801"/>
    </source>
</evidence>
<evidence type="ECO:0000256" key="11">
    <source>
        <dbReference type="ARBA" id="ARBA00023136"/>
    </source>
</evidence>
<dbReference type="GO" id="GO:0005524">
    <property type="term" value="F:ATP binding"/>
    <property type="evidence" value="ECO:0007669"/>
    <property type="project" value="UniProtKB-KW"/>
</dbReference>
<evidence type="ECO:0000256" key="9">
    <source>
        <dbReference type="ARBA" id="ARBA00022989"/>
    </source>
</evidence>
<dbReference type="PROSITE" id="PS00674">
    <property type="entry name" value="AAA"/>
    <property type="match status" value="1"/>
</dbReference>
<dbReference type="GO" id="GO:0016887">
    <property type="term" value="F:ATP hydrolysis activity"/>
    <property type="evidence" value="ECO:0007669"/>
    <property type="project" value="InterPro"/>
</dbReference>
<evidence type="ECO:0000313" key="19">
    <source>
        <dbReference type="Proteomes" id="UP000298663"/>
    </source>
</evidence>
<accession>A0A4V5ZZL7</accession>
<sequence length="397" mass="45633">MIQTQVNNKDVVYPWILNYIMKKSGGQTRILTIHTDLDFTESGKAQIKQTCLPGIGTHYIVVGYRWIKVERQREEQHIQDTSGMRMPLETMTMTTLGTDPQFFVRMFAEATMEAINKRETGLVIYNAIGPQWVRFGEPRRKRTLDSVVLDRSVRERVEDDLNEFIKSAEWYYGQGIPYRRGYLFYGPPGTGKTSYIKALASSQGYSVCIVSMSDRTLDDDRLCHLLNTAPKNSVVILEDIDACGVNHRDPMNKHVAYDGMTRVTYSGLLNAIDGIASTDERILFMTTNHKELIDKALIRPGRIDCEQYFGNCSKWMVGRMFQRFYGDLVDEAKVEEFQNAAFNEENKLSPAAIQGHLVLNKKDPEKAIQSVKTLLEETKIRKEEEKKRLEELERSRD</sequence>
<dbReference type="SUPFAM" id="SSF52540">
    <property type="entry name" value="P-loop containing nucleoside triphosphate hydrolases"/>
    <property type="match status" value="1"/>
</dbReference>
<dbReference type="EMBL" id="AZBU02000008">
    <property type="protein sequence ID" value="TKR67435.1"/>
    <property type="molecule type" value="Genomic_DNA"/>
</dbReference>
<protein>
    <recommendedName>
        <fullName evidence="3">Mitochondrial chaperone BCS1</fullName>
    </recommendedName>
    <alternativeName>
        <fullName evidence="12">BCS1-like protein</fullName>
    </alternativeName>
</protein>
<evidence type="ECO:0000256" key="6">
    <source>
        <dbReference type="ARBA" id="ARBA00022792"/>
    </source>
</evidence>
<keyword evidence="9" id="KW-1133">Transmembrane helix</keyword>
<evidence type="ECO:0000259" key="16">
    <source>
        <dbReference type="SMART" id="SM00382"/>
    </source>
</evidence>
<feature type="coiled-coil region" evidence="15">
    <location>
        <begin position="368"/>
        <end position="395"/>
    </location>
</feature>
<dbReference type="SMART" id="SM01024">
    <property type="entry name" value="BCS1_N"/>
    <property type="match status" value="1"/>
</dbReference>
<reference evidence="18 19" key="1">
    <citation type="journal article" date="2015" name="Genome Biol.">
        <title>Comparative genomics of Steinernema reveals deeply conserved gene regulatory networks.</title>
        <authorList>
            <person name="Dillman A.R."/>
            <person name="Macchietto M."/>
            <person name="Porter C.F."/>
            <person name="Rogers A."/>
            <person name="Williams B."/>
            <person name="Antoshechkin I."/>
            <person name="Lee M.M."/>
            <person name="Goodwin Z."/>
            <person name="Lu X."/>
            <person name="Lewis E.E."/>
            <person name="Goodrich-Blair H."/>
            <person name="Stock S.P."/>
            <person name="Adams B.J."/>
            <person name="Sternberg P.W."/>
            <person name="Mortazavi A."/>
        </authorList>
    </citation>
    <scope>NUCLEOTIDE SEQUENCE [LARGE SCALE GENOMIC DNA]</scope>
    <source>
        <strain evidence="18 19">ALL</strain>
    </source>
</reference>
<evidence type="ECO:0000313" key="18">
    <source>
        <dbReference type="EMBL" id="TKR67435.1"/>
    </source>
</evidence>
<organism evidence="18 19">
    <name type="scientific">Steinernema carpocapsae</name>
    <name type="common">Entomopathogenic nematode</name>
    <dbReference type="NCBI Taxonomy" id="34508"/>
    <lineage>
        <taxon>Eukaryota</taxon>
        <taxon>Metazoa</taxon>
        <taxon>Ecdysozoa</taxon>
        <taxon>Nematoda</taxon>
        <taxon>Chromadorea</taxon>
        <taxon>Rhabditida</taxon>
        <taxon>Tylenchina</taxon>
        <taxon>Panagrolaimomorpha</taxon>
        <taxon>Strongyloidoidea</taxon>
        <taxon>Steinernematidae</taxon>
        <taxon>Steinernema</taxon>
    </lineage>
</organism>
<keyword evidence="5 14" id="KW-0547">Nucleotide-binding</keyword>
<evidence type="ECO:0000256" key="13">
    <source>
        <dbReference type="ARBA" id="ARBA00048778"/>
    </source>
</evidence>
<dbReference type="InterPro" id="IPR027417">
    <property type="entry name" value="P-loop_NTPase"/>
</dbReference>
<dbReference type="Pfam" id="PF25426">
    <property type="entry name" value="AAA_lid_BCS1"/>
    <property type="match status" value="1"/>
</dbReference>
<evidence type="ECO:0000256" key="15">
    <source>
        <dbReference type="SAM" id="Coils"/>
    </source>
</evidence>
<evidence type="ECO:0000256" key="14">
    <source>
        <dbReference type="RuleBase" id="RU003651"/>
    </source>
</evidence>
<evidence type="ECO:0000256" key="8">
    <source>
        <dbReference type="ARBA" id="ARBA00022840"/>
    </source>
</evidence>
<dbReference type="GO" id="GO:0005743">
    <property type="term" value="C:mitochondrial inner membrane"/>
    <property type="evidence" value="ECO:0007669"/>
    <property type="project" value="UniProtKB-SubCell"/>
</dbReference>
<dbReference type="Pfam" id="PF00004">
    <property type="entry name" value="AAA"/>
    <property type="match status" value="1"/>
</dbReference>
<dbReference type="OrthoDB" id="10251412at2759"/>
<evidence type="ECO:0000256" key="5">
    <source>
        <dbReference type="ARBA" id="ARBA00022741"/>
    </source>
</evidence>
<name>A0A4V5ZZL7_STECR</name>
<keyword evidence="6" id="KW-0999">Mitochondrion inner membrane</keyword>